<evidence type="ECO:0000256" key="1">
    <source>
        <dbReference type="SAM" id="MobiDB-lite"/>
    </source>
</evidence>
<accession>A0A6J1MPE6</accession>
<proteinExistence type="predicted"/>
<dbReference type="RefSeq" id="XP_023934783.2">
    <property type="nucleotide sequence ID" value="XM_024079015.2"/>
</dbReference>
<evidence type="ECO:0000313" key="3">
    <source>
        <dbReference type="RefSeq" id="XP_023934783.2"/>
    </source>
</evidence>
<dbReference type="Proteomes" id="UP001652582">
    <property type="component" value="Chromosome 14"/>
</dbReference>
<organism evidence="2 3">
    <name type="scientific">Bicyclus anynana</name>
    <name type="common">Squinting bush brown butterfly</name>
    <dbReference type="NCBI Taxonomy" id="110368"/>
    <lineage>
        <taxon>Eukaryota</taxon>
        <taxon>Metazoa</taxon>
        <taxon>Ecdysozoa</taxon>
        <taxon>Arthropoda</taxon>
        <taxon>Hexapoda</taxon>
        <taxon>Insecta</taxon>
        <taxon>Pterygota</taxon>
        <taxon>Neoptera</taxon>
        <taxon>Endopterygota</taxon>
        <taxon>Lepidoptera</taxon>
        <taxon>Glossata</taxon>
        <taxon>Ditrysia</taxon>
        <taxon>Papilionoidea</taxon>
        <taxon>Nymphalidae</taxon>
        <taxon>Satyrinae</taxon>
        <taxon>Satyrini</taxon>
        <taxon>Mycalesina</taxon>
        <taxon>Bicyclus</taxon>
    </lineage>
</organism>
<dbReference type="KEGG" id="bany:112043545"/>
<feature type="region of interest" description="Disordered" evidence="1">
    <location>
        <begin position="433"/>
        <end position="457"/>
    </location>
</feature>
<protein>
    <submittedName>
        <fullName evidence="3">Uncharacterized protein LOC112043545</fullName>
    </submittedName>
</protein>
<dbReference type="OrthoDB" id="509497at2759"/>
<gene>
    <name evidence="3" type="primary">LOC112043545</name>
</gene>
<dbReference type="AlphaFoldDB" id="A0A6J1MPE6"/>
<evidence type="ECO:0000313" key="2">
    <source>
        <dbReference type="Proteomes" id="UP001652582"/>
    </source>
</evidence>
<sequence>MTDEIICLSDTSSEDDDPINKVREFDLSVDYFSRHVKCPKLALDDHFRAYIKKENLERRFKPLKCSSELIEKVVSNYLIVKQILSNLHWRDKLLCKHVCTTWYAAVQSLRREQLAPVDYSMVFPMSSVIWAKLTMSSELVNEPLVVMTFVNKDGVQSTRHCPSIHPPPCSVPCDEIHCLLDSIHKYTSAPKQCANVIQSEYFSYLPVPTSVTYKLSKTMMERSRPHLLGLFIPVIPDVKLHTIIINKEWNMRKFYKVVKHISRNRIFKGILVYVSDKNFLRSVGLGPFLNYFQELQPDIPFGYGGCLIQNTLFKHNGIKRTVQRVAEGKVYRSGNKVSISVFTIPKNPQSNECNFNMYSLVVDVGENELEAQETINEFSKRVPQFEYSAVIKLSSEPENWFEKKPIWEQDYFRAAFPNTTLIGCFGKGQLGVDHPPKPDPSPYPPKKKPCPAPRPLEQNYNRVYSDSTVFVYMGWGKILSNGPP</sequence>
<name>A0A6J1MPE6_BICAN</name>
<reference evidence="3" key="1">
    <citation type="submission" date="2025-08" db="UniProtKB">
        <authorList>
            <consortium name="RefSeq"/>
        </authorList>
    </citation>
    <scope>IDENTIFICATION</scope>
</reference>
<dbReference type="GeneID" id="112043545"/>
<feature type="compositionally biased region" description="Pro residues" evidence="1">
    <location>
        <begin position="438"/>
        <end position="454"/>
    </location>
</feature>
<keyword evidence="2" id="KW-1185">Reference proteome</keyword>